<dbReference type="AlphaFoldDB" id="A0A9X2KY98"/>
<proteinExistence type="inferred from homology"/>
<comment type="similarity">
    <text evidence="1">Belongs to the carbohydrate kinase PfkB family.</text>
</comment>
<evidence type="ECO:0000256" key="3">
    <source>
        <dbReference type="ARBA" id="ARBA00022777"/>
    </source>
</evidence>
<dbReference type="EMBL" id="JANCNS010000002">
    <property type="protein sequence ID" value="MCP9200567.1"/>
    <property type="molecule type" value="Genomic_DNA"/>
</dbReference>
<keyword evidence="3 5" id="KW-0418">Kinase</keyword>
<dbReference type="SUPFAM" id="SSF53613">
    <property type="entry name" value="Ribokinase-like"/>
    <property type="match status" value="1"/>
</dbReference>
<dbReference type="GO" id="GO:0016301">
    <property type="term" value="F:kinase activity"/>
    <property type="evidence" value="ECO:0007669"/>
    <property type="project" value="UniProtKB-KW"/>
</dbReference>
<dbReference type="Pfam" id="PF00294">
    <property type="entry name" value="PfkB"/>
    <property type="match status" value="1"/>
</dbReference>
<gene>
    <name evidence="5" type="ORF">MKO06_11650</name>
</gene>
<keyword evidence="6" id="KW-1185">Reference proteome</keyword>
<accession>A0A9X2KY98</accession>
<reference evidence="5" key="1">
    <citation type="submission" date="2022-07" db="EMBL/GenBank/DDBJ databases">
        <title>Gramela sediminis sp. nov., isolated from deep-sea sediment of the Indian Ocean.</title>
        <authorList>
            <person name="Shi H."/>
        </authorList>
    </citation>
    <scope>NUCLEOTIDE SEQUENCE</scope>
    <source>
        <strain evidence="5">GC03-9</strain>
    </source>
</reference>
<dbReference type="PANTHER" id="PTHR43085:SF57">
    <property type="entry name" value="CARBOHYDRATE KINASE PFKB DOMAIN-CONTAINING PROTEIN"/>
    <property type="match status" value="1"/>
</dbReference>
<sequence length="339" mass="37733">MNNNVCVGTGLVALDIILNDNKKTEPLITAGGSCGNVLTILSFLGWNSYPIARLDGSEATQLILEDLAKNNVNTSLISKKEDGSAPIIIHRILTDRNGNPKHRFEFRSPKTGKWFPNFKPVLNKSVSDLEPRLPLADFYYFDRLNRSSIELAKINKKNGATIFFEPSSIGNEKMFAEALAISDIIKVSNERISDYKVKFQKANVTLEIITLGEEGLDYRFKNGKWIHSEPINIDGLIDSAGAGDWCSAGIIKKLSEIEKSIDKFNHDEISSCLNYGQKLGAINCLYVGARGLMGYIDEKELDKLTNILGKESELFLDYTKSGIAKEKSNTNQEFLKELV</sequence>
<keyword evidence="2" id="KW-0808">Transferase</keyword>
<dbReference type="InterPro" id="IPR011611">
    <property type="entry name" value="PfkB_dom"/>
</dbReference>
<evidence type="ECO:0000313" key="5">
    <source>
        <dbReference type="EMBL" id="MCP9200567.1"/>
    </source>
</evidence>
<dbReference type="InterPro" id="IPR050306">
    <property type="entry name" value="PfkB_Carbo_kinase"/>
</dbReference>
<feature type="domain" description="Carbohydrate kinase PfkB" evidence="4">
    <location>
        <begin position="2"/>
        <end position="290"/>
    </location>
</feature>
<evidence type="ECO:0000259" key="4">
    <source>
        <dbReference type="Pfam" id="PF00294"/>
    </source>
</evidence>
<protein>
    <submittedName>
        <fullName evidence="5">PfkB family carbohydrate kinase</fullName>
    </submittedName>
</protein>
<dbReference type="Proteomes" id="UP001155280">
    <property type="component" value="Unassembled WGS sequence"/>
</dbReference>
<organism evidence="5 6">
    <name type="scientific">Christiangramia oceanisediminis</name>
    <dbReference type="NCBI Taxonomy" id="2920386"/>
    <lineage>
        <taxon>Bacteria</taxon>
        <taxon>Pseudomonadati</taxon>
        <taxon>Bacteroidota</taxon>
        <taxon>Flavobacteriia</taxon>
        <taxon>Flavobacteriales</taxon>
        <taxon>Flavobacteriaceae</taxon>
        <taxon>Christiangramia</taxon>
    </lineage>
</organism>
<dbReference type="InterPro" id="IPR029056">
    <property type="entry name" value="Ribokinase-like"/>
</dbReference>
<evidence type="ECO:0000256" key="1">
    <source>
        <dbReference type="ARBA" id="ARBA00010688"/>
    </source>
</evidence>
<dbReference type="RefSeq" id="WP_241551330.1">
    <property type="nucleotide sequence ID" value="NZ_JANCNS010000002.1"/>
</dbReference>
<dbReference type="PANTHER" id="PTHR43085">
    <property type="entry name" value="HEXOKINASE FAMILY MEMBER"/>
    <property type="match status" value="1"/>
</dbReference>
<name>A0A9X2KY98_9FLAO</name>
<evidence type="ECO:0000256" key="2">
    <source>
        <dbReference type="ARBA" id="ARBA00022679"/>
    </source>
</evidence>
<dbReference type="Gene3D" id="3.40.1190.20">
    <property type="match status" value="1"/>
</dbReference>
<evidence type="ECO:0000313" key="6">
    <source>
        <dbReference type="Proteomes" id="UP001155280"/>
    </source>
</evidence>
<comment type="caution">
    <text evidence="5">The sequence shown here is derived from an EMBL/GenBank/DDBJ whole genome shotgun (WGS) entry which is preliminary data.</text>
</comment>